<feature type="region of interest" description="Disordered" evidence="1">
    <location>
        <begin position="1"/>
        <end position="23"/>
    </location>
</feature>
<name>A0A6A0ABM6_HAELA</name>
<comment type="caution">
    <text evidence="2">The sequence shown here is derived from an EMBL/GenBank/DDBJ whole genome shotgun (WGS) entry which is preliminary data.</text>
</comment>
<sequence>MPGPSLPQLPLHQTPEFPNGTRGHFHVVSEYNSWDFLRGAGPSAQERYHDPLEKKGFKPGWQSMRRAADIKQDAERMQSQAAQGARQEAALQARSQRALTRQLDHGFNPITGQEFNKETHSWQPANNPWSHARPCLRPGAKIAALQHQSGGPELAVLRPGGGAASAPPAQRVEALARVGQQRQTRIVAEGLTASAAKRPAGGMKDILQWS</sequence>
<evidence type="ECO:0000256" key="1">
    <source>
        <dbReference type="SAM" id="MobiDB-lite"/>
    </source>
</evidence>
<dbReference type="EMBL" id="BLLF01004351">
    <property type="protein sequence ID" value="GFH29454.1"/>
    <property type="molecule type" value="Genomic_DNA"/>
</dbReference>
<gene>
    <name evidence="2" type="ORF">HaLaN_28109</name>
</gene>
<accession>A0A6A0ABM6</accession>
<dbReference type="Proteomes" id="UP000485058">
    <property type="component" value="Unassembled WGS sequence"/>
</dbReference>
<keyword evidence="3" id="KW-1185">Reference proteome</keyword>
<feature type="region of interest" description="Disordered" evidence="1">
    <location>
        <begin position="40"/>
        <end position="59"/>
    </location>
</feature>
<proteinExistence type="predicted"/>
<evidence type="ECO:0000313" key="2">
    <source>
        <dbReference type="EMBL" id="GFH29454.1"/>
    </source>
</evidence>
<feature type="non-terminal residue" evidence="2">
    <location>
        <position position="1"/>
    </location>
</feature>
<protein>
    <submittedName>
        <fullName evidence="2">Uncharacterized protein</fullName>
    </submittedName>
</protein>
<reference evidence="2 3" key="1">
    <citation type="submission" date="2020-02" db="EMBL/GenBank/DDBJ databases">
        <title>Draft genome sequence of Haematococcus lacustris strain NIES-144.</title>
        <authorList>
            <person name="Morimoto D."/>
            <person name="Nakagawa S."/>
            <person name="Yoshida T."/>
            <person name="Sawayama S."/>
        </authorList>
    </citation>
    <scope>NUCLEOTIDE SEQUENCE [LARGE SCALE GENOMIC DNA]</scope>
    <source>
        <strain evidence="2 3">NIES-144</strain>
    </source>
</reference>
<evidence type="ECO:0000313" key="3">
    <source>
        <dbReference type="Proteomes" id="UP000485058"/>
    </source>
</evidence>
<dbReference type="AlphaFoldDB" id="A0A6A0ABM6"/>
<organism evidence="2 3">
    <name type="scientific">Haematococcus lacustris</name>
    <name type="common">Green alga</name>
    <name type="synonym">Haematococcus pluvialis</name>
    <dbReference type="NCBI Taxonomy" id="44745"/>
    <lineage>
        <taxon>Eukaryota</taxon>
        <taxon>Viridiplantae</taxon>
        <taxon>Chlorophyta</taxon>
        <taxon>core chlorophytes</taxon>
        <taxon>Chlorophyceae</taxon>
        <taxon>CS clade</taxon>
        <taxon>Chlamydomonadales</taxon>
        <taxon>Haematococcaceae</taxon>
        <taxon>Haematococcus</taxon>
    </lineage>
</organism>
<feature type="compositionally biased region" description="Basic and acidic residues" evidence="1">
    <location>
        <begin position="46"/>
        <end position="56"/>
    </location>
</feature>